<proteinExistence type="predicted"/>
<dbReference type="AlphaFoldDB" id="A0A085MQ84"/>
<dbReference type="EMBL" id="KL368037">
    <property type="protein sequence ID" value="KFD59380.1"/>
    <property type="molecule type" value="Genomic_DNA"/>
</dbReference>
<evidence type="ECO:0000313" key="1">
    <source>
        <dbReference type="EMBL" id="KFD59380.1"/>
    </source>
</evidence>
<organism evidence="1">
    <name type="scientific">Trichuris suis</name>
    <name type="common">pig whipworm</name>
    <dbReference type="NCBI Taxonomy" id="68888"/>
    <lineage>
        <taxon>Eukaryota</taxon>
        <taxon>Metazoa</taxon>
        <taxon>Ecdysozoa</taxon>
        <taxon>Nematoda</taxon>
        <taxon>Enoplea</taxon>
        <taxon>Dorylaimia</taxon>
        <taxon>Trichinellida</taxon>
        <taxon>Trichuridae</taxon>
        <taxon>Trichuris</taxon>
    </lineage>
</organism>
<dbReference type="Proteomes" id="UP000030758">
    <property type="component" value="Unassembled WGS sequence"/>
</dbReference>
<protein>
    <submittedName>
        <fullName evidence="1">Uncharacterized protein</fullName>
    </submittedName>
</protein>
<sequence>MAGPEAMMIGPVKKAISALQPSARDCQLASIKLKLYKANKPACKVTGKQIYHCSSAPFVEHLCPPPNCSYG</sequence>
<name>A0A085MQ84_9BILA</name>
<reference evidence="1" key="1">
    <citation type="journal article" date="2014" name="Nat. Genet.">
        <title>Genome and transcriptome of the porcine whipworm Trichuris suis.</title>
        <authorList>
            <person name="Jex A.R."/>
            <person name="Nejsum P."/>
            <person name="Schwarz E.M."/>
            <person name="Hu L."/>
            <person name="Young N.D."/>
            <person name="Hall R.S."/>
            <person name="Korhonen P.K."/>
            <person name="Liao S."/>
            <person name="Thamsborg S."/>
            <person name="Xia J."/>
            <person name="Xu P."/>
            <person name="Wang S."/>
            <person name="Scheerlinck J.P."/>
            <person name="Hofmann A."/>
            <person name="Sternberg P.W."/>
            <person name="Wang J."/>
            <person name="Gasser R.B."/>
        </authorList>
    </citation>
    <scope>NUCLEOTIDE SEQUENCE [LARGE SCALE GENOMIC DNA]</scope>
    <source>
        <strain evidence="1">DCEP-RM93F</strain>
    </source>
</reference>
<accession>A0A085MQ84</accession>
<gene>
    <name evidence="1" type="ORF">M514_28440</name>
</gene>